<protein>
    <submittedName>
        <fullName evidence="2">Uncharacterized protein</fullName>
    </submittedName>
</protein>
<dbReference type="SUPFAM" id="SSF47240">
    <property type="entry name" value="Ferritin-like"/>
    <property type="match status" value="1"/>
</dbReference>
<dbReference type="InterPro" id="IPR039254">
    <property type="entry name" value="Rds1"/>
</dbReference>
<dbReference type="EMBL" id="CAJPDT010000022">
    <property type="protein sequence ID" value="CAF9919314.1"/>
    <property type="molecule type" value="Genomic_DNA"/>
</dbReference>
<dbReference type="InterPro" id="IPR009078">
    <property type="entry name" value="Ferritin-like_SF"/>
</dbReference>
<dbReference type="PANTHER" id="PTHR38705">
    <property type="entry name" value="PROTEIN RDS1"/>
    <property type="match status" value="1"/>
</dbReference>
<name>A0A8H3IMP6_9LECA</name>
<keyword evidence="1" id="KW-0732">Signal</keyword>
<dbReference type="OrthoDB" id="1001765at2759"/>
<feature type="chain" id="PRO_5034195789" evidence="1">
    <location>
        <begin position="18"/>
        <end position="319"/>
    </location>
</feature>
<accession>A0A8H3IMP6</accession>
<evidence type="ECO:0000256" key="1">
    <source>
        <dbReference type="SAM" id="SignalP"/>
    </source>
</evidence>
<evidence type="ECO:0000313" key="2">
    <source>
        <dbReference type="EMBL" id="CAF9919314.1"/>
    </source>
</evidence>
<proteinExistence type="predicted"/>
<dbReference type="AlphaFoldDB" id="A0A8H3IMP6"/>
<organism evidence="2 3">
    <name type="scientific">Imshaugia aleurites</name>
    <dbReference type="NCBI Taxonomy" id="172621"/>
    <lineage>
        <taxon>Eukaryota</taxon>
        <taxon>Fungi</taxon>
        <taxon>Dikarya</taxon>
        <taxon>Ascomycota</taxon>
        <taxon>Pezizomycotina</taxon>
        <taxon>Lecanoromycetes</taxon>
        <taxon>OSLEUM clade</taxon>
        <taxon>Lecanoromycetidae</taxon>
        <taxon>Lecanorales</taxon>
        <taxon>Lecanorineae</taxon>
        <taxon>Parmeliaceae</taxon>
        <taxon>Imshaugia</taxon>
    </lineage>
</organism>
<dbReference type="Proteomes" id="UP000664534">
    <property type="component" value="Unassembled WGS sequence"/>
</dbReference>
<dbReference type="CDD" id="cd00657">
    <property type="entry name" value="Ferritin_like"/>
    <property type="match status" value="1"/>
</dbReference>
<sequence length="319" mass="33320">MRFALACLAGLVASAVAAPVEKRANTLPPVDSVTDESVLQLALYLEHLELALYTGGYENFTDAEYTAAGFPAGFRENVGVIASHEASHSATISAILEKAGYTPVPTCTYTFPYDSPTSFVDLANMITSVGIGAYLGGAELLTDDPILEVASASILTVEARHDAYLRTGVGASPFPTVFDTALTAVFAYNLAQMFIVECPQQLPLTILPKLTLESPTPPSNLQPPTPAGTLLKFTYDPSTFFVEVAAGTPLYIGLINMVTNITYTEVTSCGTGCATIPVPEGAAGAAFAVLTTFPTADALTEDQLSSFGTLAGPAEVILS</sequence>
<gene>
    <name evidence="2" type="ORF">IMSHALPRED_004589</name>
</gene>
<comment type="caution">
    <text evidence="2">The sequence shown here is derived from an EMBL/GenBank/DDBJ whole genome shotgun (WGS) entry which is preliminary data.</text>
</comment>
<evidence type="ECO:0000313" key="3">
    <source>
        <dbReference type="Proteomes" id="UP000664534"/>
    </source>
</evidence>
<dbReference type="PANTHER" id="PTHR38705:SF1">
    <property type="entry name" value="PROTEIN RDS1"/>
    <property type="match status" value="1"/>
</dbReference>
<feature type="signal peptide" evidence="1">
    <location>
        <begin position="1"/>
        <end position="17"/>
    </location>
</feature>
<reference evidence="2" key="1">
    <citation type="submission" date="2021-03" db="EMBL/GenBank/DDBJ databases">
        <authorList>
            <person name="Tagirdzhanova G."/>
        </authorList>
    </citation>
    <scope>NUCLEOTIDE SEQUENCE</scope>
</reference>
<dbReference type="Pfam" id="PF13668">
    <property type="entry name" value="Ferritin_2"/>
    <property type="match status" value="1"/>
</dbReference>
<keyword evidence="3" id="KW-1185">Reference proteome</keyword>